<evidence type="ECO:0000259" key="1">
    <source>
        <dbReference type="Pfam" id="PF03070"/>
    </source>
</evidence>
<dbReference type="Proteomes" id="UP000765891">
    <property type="component" value="Unassembled WGS sequence"/>
</dbReference>
<evidence type="ECO:0000313" key="2">
    <source>
        <dbReference type="EMBL" id="GGM60777.1"/>
    </source>
</evidence>
<dbReference type="PANTHER" id="PTHR43198">
    <property type="entry name" value="BIFUNCTIONAL TH2 PROTEIN"/>
    <property type="match status" value="1"/>
</dbReference>
<dbReference type="SUPFAM" id="SSF48613">
    <property type="entry name" value="Heme oxygenase-like"/>
    <property type="match status" value="1"/>
</dbReference>
<evidence type="ECO:0000313" key="3">
    <source>
        <dbReference type="EMBL" id="MBP1954411.1"/>
    </source>
</evidence>
<dbReference type="InterPro" id="IPR016084">
    <property type="entry name" value="Haem_Oase-like_multi-hlx"/>
</dbReference>
<dbReference type="EC" id="3.5.99.2" evidence="3"/>
<dbReference type="GO" id="GO:0005829">
    <property type="term" value="C:cytosol"/>
    <property type="evidence" value="ECO:0007669"/>
    <property type="project" value="TreeGrafter"/>
</dbReference>
<proteinExistence type="predicted"/>
<comment type="caution">
    <text evidence="2">The sequence shown here is derived from an EMBL/GenBank/DDBJ whole genome shotgun (WGS) entry which is preliminary data.</text>
</comment>
<dbReference type="InterPro" id="IPR050967">
    <property type="entry name" value="Thiamine_Salvage_TenA"/>
</dbReference>
<dbReference type="InterPro" id="IPR026285">
    <property type="entry name" value="TenA_E"/>
</dbReference>
<protein>
    <submittedName>
        <fullName evidence="2">Aminopyrimidine aminohydrolase</fullName>
    </submittedName>
    <submittedName>
        <fullName evidence="3">Thiaminase/transcriptional activator TenA</fullName>
        <ecNumber evidence="3">3.5.99.2</ecNumber>
    </submittedName>
</protein>
<dbReference type="AlphaFoldDB" id="A0A830FYH5"/>
<organism evidence="2 4">
    <name type="scientific">Halarchaeum rubridurum</name>
    <dbReference type="NCBI Taxonomy" id="489911"/>
    <lineage>
        <taxon>Archaea</taxon>
        <taxon>Methanobacteriati</taxon>
        <taxon>Methanobacteriota</taxon>
        <taxon>Stenosarchaea group</taxon>
        <taxon>Halobacteria</taxon>
        <taxon>Halobacteriales</taxon>
        <taxon>Halobacteriaceae</taxon>
    </lineage>
</organism>
<dbReference type="RefSeq" id="WP_229732305.1">
    <property type="nucleotide sequence ID" value="NZ_BMOO01000002.1"/>
</dbReference>
<name>A0A830FYH5_9EURY</name>
<dbReference type="Gene3D" id="1.20.910.10">
    <property type="entry name" value="Heme oxygenase-like"/>
    <property type="match status" value="1"/>
</dbReference>
<dbReference type="Pfam" id="PF03070">
    <property type="entry name" value="TENA_THI-4"/>
    <property type="match status" value="1"/>
</dbReference>
<sequence length="215" mass="23769">MSHTDDLRAASAWDDAVEHAFVAKLEAGTLDDAVFRDYLERDYAFVETLAGHLGHAVADAPDMARKRRFADFLATVVGPEDDYFARSFDALPGPALADATIEGGDVGDAFADLFAHAASVGGYAETLAVLVPVEWAYLDWASGIEGDPEAVYHREWVELHDNEAFRSLVAWLREELERELADVGERRRARVERFFTRAVDLEVAFFDAAMAGGER</sequence>
<dbReference type="GO" id="GO:0050334">
    <property type="term" value="F:thiaminase activity"/>
    <property type="evidence" value="ECO:0007669"/>
    <property type="project" value="UniProtKB-EC"/>
</dbReference>
<dbReference type="PANTHER" id="PTHR43198:SF2">
    <property type="entry name" value="SI:CH1073-67J19.1-RELATED"/>
    <property type="match status" value="1"/>
</dbReference>
<dbReference type="Proteomes" id="UP000614609">
    <property type="component" value="Unassembled WGS sequence"/>
</dbReference>
<gene>
    <name evidence="2" type="ORF">GCM10009017_08680</name>
    <name evidence="3" type="ORF">J2752_001323</name>
</gene>
<dbReference type="PIRSF" id="PIRSF003170">
    <property type="entry name" value="Pet18p"/>
    <property type="match status" value="1"/>
</dbReference>
<dbReference type="CDD" id="cd19358">
    <property type="entry name" value="TenA_E_Spr0628-like"/>
    <property type="match status" value="1"/>
</dbReference>
<accession>A0A830FYH5</accession>
<reference evidence="2" key="1">
    <citation type="journal article" date="2014" name="Int. J. Syst. Evol. Microbiol.">
        <title>Complete genome sequence of Corynebacterium casei LMG S-19264T (=DSM 44701T), isolated from a smear-ripened cheese.</title>
        <authorList>
            <consortium name="US DOE Joint Genome Institute (JGI-PGF)"/>
            <person name="Walter F."/>
            <person name="Albersmeier A."/>
            <person name="Kalinowski J."/>
            <person name="Ruckert C."/>
        </authorList>
    </citation>
    <scope>NUCLEOTIDE SEQUENCE</scope>
    <source>
        <strain evidence="2">JCM 16108</strain>
    </source>
</reference>
<keyword evidence="2" id="KW-0378">Hydrolase</keyword>
<dbReference type="InterPro" id="IPR004305">
    <property type="entry name" value="Thiaminase-2/PQQC"/>
</dbReference>
<dbReference type="EMBL" id="BMOO01000002">
    <property type="protein sequence ID" value="GGM60777.1"/>
    <property type="molecule type" value="Genomic_DNA"/>
</dbReference>
<reference evidence="2" key="2">
    <citation type="submission" date="2020-09" db="EMBL/GenBank/DDBJ databases">
        <authorList>
            <person name="Sun Q."/>
            <person name="Ohkuma M."/>
        </authorList>
    </citation>
    <scope>NUCLEOTIDE SEQUENCE</scope>
    <source>
        <strain evidence="2">JCM 16108</strain>
    </source>
</reference>
<evidence type="ECO:0000313" key="4">
    <source>
        <dbReference type="Proteomes" id="UP000614609"/>
    </source>
</evidence>
<dbReference type="EMBL" id="JAGGKO010000002">
    <property type="protein sequence ID" value="MBP1954411.1"/>
    <property type="molecule type" value="Genomic_DNA"/>
</dbReference>
<keyword evidence="4" id="KW-1185">Reference proteome</keyword>
<reference evidence="3" key="3">
    <citation type="submission" date="2021-03" db="EMBL/GenBank/DDBJ databases">
        <title>Genomic Encyclopedia of Type Strains, Phase IV (KMG-IV): sequencing the most valuable type-strain genomes for metagenomic binning, comparative biology and taxonomic classification.</title>
        <authorList>
            <person name="Goeker M."/>
        </authorList>
    </citation>
    <scope>NUCLEOTIDE SEQUENCE</scope>
    <source>
        <strain evidence="3">DSM 22443</strain>
    </source>
</reference>
<feature type="domain" description="Thiaminase-2/PQQC" evidence="1">
    <location>
        <begin position="9"/>
        <end position="210"/>
    </location>
</feature>